<organism evidence="5 6">
    <name type="scientific">Streptomyces fildesensis</name>
    <dbReference type="NCBI Taxonomy" id="375757"/>
    <lineage>
        <taxon>Bacteria</taxon>
        <taxon>Bacillati</taxon>
        <taxon>Actinomycetota</taxon>
        <taxon>Actinomycetes</taxon>
        <taxon>Kitasatosporales</taxon>
        <taxon>Streptomycetaceae</taxon>
        <taxon>Streptomyces</taxon>
    </lineage>
</organism>
<dbReference type="Gene3D" id="1.10.10.10">
    <property type="entry name" value="Winged helix-like DNA-binding domain superfamily/Winged helix DNA-binding domain"/>
    <property type="match status" value="1"/>
</dbReference>
<dbReference type="InterPro" id="IPR051011">
    <property type="entry name" value="Metal_resp_trans_reg"/>
</dbReference>
<evidence type="ECO:0000256" key="2">
    <source>
        <dbReference type="ARBA" id="ARBA00023125"/>
    </source>
</evidence>
<reference evidence="5 6" key="1">
    <citation type="submission" date="2024-10" db="EMBL/GenBank/DDBJ databases">
        <title>The Natural Products Discovery Center: Release of the First 8490 Sequenced Strains for Exploring Actinobacteria Biosynthetic Diversity.</title>
        <authorList>
            <person name="Kalkreuter E."/>
            <person name="Kautsar S.A."/>
            <person name="Yang D."/>
            <person name="Bader C.D."/>
            <person name="Teijaro C.N."/>
            <person name="Fluegel L."/>
            <person name="Davis C.M."/>
            <person name="Simpson J.R."/>
            <person name="Lauterbach L."/>
            <person name="Steele A.D."/>
            <person name="Gui C."/>
            <person name="Meng S."/>
            <person name="Li G."/>
            <person name="Viehrig K."/>
            <person name="Ye F."/>
            <person name="Su P."/>
            <person name="Kiefer A.F."/>
            <person name="Nichols A."/>
            <person name="Cepeda A.J."/>
            <person name="Yan W."/>
            <person name="Fan B."/>
            <person name="Jiang Y."/>
            <person name="Adhikari A."/>
            <person name="Zheng C.-J."/>
            <person name="Schuster L."/>
            <person name="Cowan T.M."/>
            <person name="Smanski M.J."/>
            <person name="Chevrette M.G."/>
            <person name="De Carvalho L.P.S."/>
            <person name="Shen B."/>
        </authorList>
    </citation>
    <scope>NUCLEOTIDE SEQUENCE [LARGE SCALE GENOMIC DNA]</scope>
    <source>
        <strain evidence="5 6">NPDC053399</strain>
    </source>
</reference>
<keyword evidence="6" id="KW-1185">Reference proteome</keyword>
<dbReference type="Pfam" id="PF19361">
    <property type="entry name" value="DUF5937"/>
    <property type="match status" value="1"/>
</dbReference>
<dbReference type="InterPro" id="IPR045981">
    <property type="entry name" value="DUF5937"/>
</dbReference>
<sequence length="337" mass="36723">MRRFEFGTDDLLRSRFALSPAFELCNLLRFLEGRTRQRLPAAWSARLMPVFQRLRADTDLDAALALHTRTFGANFVALPPRGLAQTWDDDLAAIRATSVSQAHEEAELCLAARPSRDPRVLATLRGDAVVERVADALDQAWHGLLARDWPQLRAICERDVVHRVGQLGRSGWAAALDGFHPDMRWRDGGIDILPPPSSSSASVTTLAGEGLLLIPSVFVWPHLATYVDDPWPKAIIYPARGTAALWETPDSVDPDALAGLLGRSRSRLLTALDQPASTTQLAQSLRLAPGAVGDHLTVLRKAGLLHRARSGRSVLYYRTPLGDALAAGTDQGPFDGA</sequence>
<accession>A0ABW8CHB3</accession>
<feature type="domain" description="HTH arsR-type" evidence="4">
    <location>
        <begin position="255"/>
        <end position="330"/>
    </location>
</feature>
<dbReference type="InterPro" id="IPR011991">
    <property type="entry name" value="ArsR-like_HTH"/>
</dbReference>
<dbReference type="Proteomes" id="UP001614394">
    <property type="component" value="Unassembled WGS sequence"/>
</dbReference>
<keyword evidence="3" id="KW-0804">Transcription</keyword>
<comment type="caution">
    <text evidence="5">The sequence shown here is derived from an EMBL/GenBank/DDBJ whole genome shotgun (WGS) entry which is preliminary data.</text>
</comment>
<proteinExistence type="predicted"/>
<dbReference type="EMBL" id="JBITYG010000014">
    <property type="protein sequence ID" value="MFI9105847.1"/>
    <property type="molecule type" value="Genomic_DNA"/>
</dbReference>
<gene>
    <name evidence="5" type="ORF">ACIGXA_35615</name>
</gene>
<keyword evidence="2" id="KW-0238">DNA-binding</keyword>
<evidence type="ECO:0000259" key="4">
    <source>
        <dbReference type="SMART" id="SM00418"/>
    </source>
</evidence>
<name>A0ABW8CHB3_9ACTN</name>
<dbReference type="SMART" id="SM00418">
    <property type="entry name" value="HTH_ARSR"/>
    <property type="match status" value="1"/>
</dbReference>
<dbReference type="RefSeq" id="WP_399656858.1">
    <property type="nucleotide sequence ID" value="NZ_JBITYG010000014.1"/>
</dbReference>
<evidence type="ECO:0000313" key="5">
    <source>
        <dbReference type="EMBL" id="MFI9105847.1"/>
    </source>
</evidence>
<dbReference type="InterPro" id="IPR001845">
    <property type="entry name" value="HTH_ArsR_DNA-bd_dom"/>
</dbReference>
<dbReference type="PANTHER" id="PTHR43132:SF6">
    <property type="entry name" value="HTH-TYPE TRANSCRIPTIONAL REPRESSOR CZRA"/>
    <property type="match status" value="1"/>
</dbReference>
<dbReference type="InterPro" id="IPR036388">
    <property type="entry name" value="WH-like_DNA-bd_sf"/>
</dbReference>
<dbReference type="SUPFAM" id="SSF46785">
    <property type="entry name" value="Winged helix' DNA-binding domain"/>
    <property type="match status" value="1"/>
</dbReference>
<dbReference type="CDD" id="cd00090">
    <property type="entry name" value="HTH_ARSR"/>
    <property type="match status" value="1"/>
</dbReference>
<dbReference type="Pfam" id="PF12840">
    <property type="entry name" value="HTH_20"/>
    <property type="match status" value="1"/>
</dbReference>
<dbReference type="PANTHER" id="PTHR43132">
    <property type="entry name" value="ARSENICAL RESISTANCE OPERON REPRESSOR ARSR-RELATED"/>
    <property type="match status" value="1"/>
</dbReference>
<evidence type="ECO:0000256" key="3">
    <source>
        <dbReference type="ARBA" id="ARBA00023163"/>
    </source>
</evidence>
<keyword evidence="1" id="KW-0805">Transcription regulation</keyword>
<protein>
    <submittedName>
        <fullName evidence="5">DUF5937 family protein</fullName>
    </submittedName>
</protein>
<evidence type="ECO:0000256" key="1">
    <source>
        <dbReference type="ARBA" id="ARBA00023015"/>
    </source>
</evidence>
<dbReference type="InterPro" id="IPR036390">
    <property type="entry name" value="WH_DNA-bd_sf"/>
</dbReference>
<evidence type="ECO:0000313" key="6">
    <source>
        <dbReference type="Proteomes" id="UP001614394"/>
    </source>
</evidence>